<gene>
    <name evidence="1" type="ORF">PY03700</name>
</gene>
<reference evidence="1 2" key="1">
    <citation type="journal article" date="2002" name="Nature">
        <title>Genome sequence and comparative analysis of the model rodent malaria parasite Plasmodium yoelii yoelii.</title>
        <authorList>
            <person name="Carlton J.M."/>
            <person name="Angiuoli S.V."/>
            <person name="Suh B.B."/>
            <person name="Kooij T.W."/>
            <person name="Pertea M."/>
            <person name="Silva J.C."/>
            <person name="Ermolaeva M.D."/>
            <person name="Allen J.E."/>
            <person name="Selengut J.D."/>
            <person name="Koo H.L."/>
            <person name="Peterson J.D."/>
            <person name="Pop M."/>
            <person name="Kosack D.S."/>
            <person name="Shumway M.F."/>
            <person name="Bidwell S.L."/>
            <person name="Shallom S.J."/>
            <person name="van Aken S.E."/>
            <person name="Riedmuller S.B."/>
            <person name="Feldblyum T.V."/>
            <person name="Cho J.K."/>
            <person name="Quackenbush J."/>
            <person name="Sedegah M."/>
            <person name="Shoaibi A."/>
            <person name="Cummings L.M."/>
            <person name="Florens L."/>
            <person name="Yates J.R."/>
            <person name="Raine J.D."/>
            <person name="Sinden R.E."/>
            <person name="Harris M.A."/>
            <person name="Cunningham D.A."/>
            <person name="Preiser P.R."/>
            <person name="Bergman L.W."/>
            <person name="Vaidya A.B."/>
            <person name="van Lin L.H."/>
            <person name="Janse C.J."/>
            <person name="Waters A.P."/>
            <person name="Smith H.O."/>
            <person name="White O.R."/>
            <person name="Salzberg S.L."/>
            <person name="Venter J.C."/>
            <person name="Fraser C.M."/>
            <person name="Hoffman S.L."/>
            <person name="Gardner M.J."/>
            <person name="Carucci D.J."/>
        </authorList>
    </citation>
    <scope>NUCLEOTIDE SEQUENCE [LARGE SCALE GENOMIC DNA]</scope>
    <source>
        <strain evidence="1 2">17XNL</strain>
    </source>
</reference>
<dbReference type="Proteomes" id="UP000008553">
    <property type="component" value="Unassembled WGS sequence"/>
</dbReference>
<protein>
    <submittedName>
        <fullName evidence="1">Uncharacterized protein</fullName>
    </submittedName>
</protein>
<keyword evidence="2" id="KW-1185">Reference proteome</keyword>
<dbReference type="EMBL" id="AABL01001084">
    <property type="protein sequence ID" value="EAA15455.1"/>
    <property type="molecule type" value="Genomic_DNA"/>
</dbReference>
<dbReference type="AlphaFoldDB" id="Q7RIC5"/>
<comment type="caution">
    <text evidence="1">The sequence shown here is derived from an EMBL/GenBank/DDBJ whole genome shotgun (WGS) entry which is preliminary data.</text>
</comment>
<evidence type="ECO:0000313" key="1">
    <source>
        <dbReference type="EMBL" id="EAA15455.1"/>
    </source>
</evidence>
<sequence>MNSNNGLYILRNCLFGSNFYHNFYVVLCCGSGY</sequence>
<dbReference type="PaxDb" id="73239-Q7RIC5"/>
<evidence type="ECO:0000313" key="2">
    <source>
        <dbReference type="Proteomes" id="UP000008553"/>
    </source>
</evidence>
<name>Q7RIC5_PLAYO</name>
<accession>Q7RIC5</accession>
<proteinExistence type="predicted"/>
<organism evidence="1 2">
    <name type="scientific">Plasmodium yoelii yoelii</name>
    <dbReference type="NCBI Taxonomy" id="73239"/>
    <lineage>
        <taxon>Eukaryota</taxon>
        <taxon>Sar</taxon>
        <taxon>Alveolata</taxon>
        <taxon>Apicomplexa</taxon>
        <taxon>Aconoidasida</taxon>
        <taxon>Haemosporida</taxon>
        <taxon>Plasmodiidae</taxon>
        <taxon>Plasmodium</taxon>
        <taxon>Plasmodium (Vinckeia)</taxon>
    </lineage>
</organism>
<dbReference type="InParanoid" id="Q7RIC5"/>